<feature type="region of interest" description="Disordered" evidence="1">
    <location>
        <begin position="183"/>
        <end position="274"/>
    </location>
</feature>
<dbReference type="RefSeq" id="WP_158876575.1">
    <property type="nucleotide sequence ID" value="NZ_BMUB01000024.1"/>
</dbReference>
<evidence type="ECO:0000313" key="3">
    <source>
        <dbReference type="Proteomes" id="UP000610124"/>
    </source>
</evidence>
<name>A0A8H9HY95_KITAU</name>
<dbReference type="GeneID" id="97489289"/>
<evidence type="ECO:0000313" key="2">
    <source>
        <dbReference type="EMBL" id="GGV00378.1"/>
    </source>
</evidence>
<proteinExistence type="predicted"/>
<reference evidence="2 3" key="1">
    <citation type="journal article" date="2014" name="Int. J. Syst. Evol. Microbiol.">
        <title>Complete genome sequence of Corynebacterium casei LMG S-19264T (=DSM 44701T), isolated from a smear-ripened cheese.</title>
        <authorList>
            <consortium name="US DOE Joint Genome Institute (JGI-PGF)"/>
            <person name="Walter F."/>
            <person name="Albersmeier A."/>
            <person name="Kalinowski J."/>
            <person name="Ruckert C."/>
        </authorList>
    </citation>
    <scope>NUCLEOTIDE SEQUENCE [LARGE SCALE GENOMIC DNA]</scope>
    <source>
        <strain evidence="2 3">JCM 4434</strain>
    </source>
</reference>
<evidence type="ECO:0000256" key="1">
    <source>
        <dbReference type="SAM" id="MobiDB-lite"/>
    </source>
</evidence>
<feature type="compositionally biased region" description="Gly residues" evidence="1">
    <location>
        <begin position="209"/>
        <end position="225"/>
    </location>
</feature>
<dbReference type="EMBL" id="BMUB01000024">
    <property type="protein sequence ID" value="GGV00378.1"/>
    <property type="molecule type" value="Genomic_DNA"/>
</dbReference>
<protein>
    <submittedName>
        <fullName evidence="2">Uncharacterized protein</fullName>
    </submittedName>
</protein>
<accession>A0A8H9HY95</accession>
<gene>
    <name evidence="2" type="ORF">GCM10010502_63560</name>
</gene>
<feature type="region of interest" description="Disordered" evidence="1">
    <location>
        <begin position="292"/>
        <end position="337"/>
    </location>
</feature>
<dbReference type="Proteomes" id="UP000610124">
    <property type="component" value="Unassembled WGS sequence"/>
</dbReference>
<feature type="compositionally biased region" description="Gly residues" evidence="1">
    <location>
        <begin position="184"/>
        <end position="196"/>
    </location>
</feature>
<comment type="caution">
    <text evidence="2">The sequence shown here is derived from an EMBL/GenBank/DDBJ whole genome shotgun (WGS) entry which is preliminary data.</text>
</comment>
<dbReference type="AlphaFoldDB" id="A0A8H9HY95"/>
<sequence length="337" mass="32856">MAGRSGLYIGGILGKGRSSGRAGQAAVLVVAAVLSGSAMPAQARAQASARDAAAAAPVTKVYATPGTYEFTVPKGVTQLTATAVGAGGSGGGGGSGGNGNQFQFGGGGGGGAGGNGGGAVECVFPVKPGQVIHLAVGKGYPGGRGSHSWDPENRYNGEGGYGGDYGDDSWVWDKTTNNSIRARGGLGAWGGGGGESAKGSSQTTRDLSGKGGKGGPSNERVGGGTWDTRGPKCANDALARGGKFGDSGRNGEDGNHDRGDGRGGDGGRGGAAGVTTPWGAIVPLPSMAACPENARGKGGDGGRGGDAGDWNRNYDNFYPKPGEDGKAGQSGCLVLTY</sequence>
<organism evidence="2 3">
    <name type="scientific">Kitasatospora aureofaciens</name>
    <name type="common">Streptomyces aureofaciens</name>
    <dbReference type="NCBI Taxonomy" id="1894"/>
    <lineage>
        <taxon>Bacteria</taxon>
        <taxon>Bacillati</taxon>
        <taxon>Actinomycetota</taxon>
        <taxon>Actinomycetes</taxon>
        <taxon>Kitasatosporales</taxon>
        <taxon>Streptomycetaceae</taxon>
        <taxon>Kitasatospora</taxon>
    </lineage>
</organism>
<feature type="compositionally biased region" description="Basic and acidic residues" evidence="1">
    <location>
        <begin position="249"/>
        <end position="265"/>
    </location>
</feature>